<feature type="non-terminal residue" evidence="3">
    <location>
        <position position="619"/>
    </location>
</feature>
<dbReference type="InterPro" id="IPR041033">
    <property type="entry name" value="SpaA_PFL_dom_1"/>
</dbReference>
<accession>A0ABS9M6A5</accession>
<dbReference type="Pfam" id="PF17802">
    <property type="entry name" value="SpaA"/>
    <property type="match status" value="2"/>
</dbReference>
<keyword evidence="4" id="KW-1185">Reference proteome</keyword>
<evidence type="ECO:0000256" key="1">
    <source>
        <dbReference type="SAM" id="SignalP"/>
    </source>
</evidence>
<feature type="signal peptide" evidence="1">
    <location>
        <begin position="1"/>
        <end position="35"/>
    </location>
</feature>
<dbReference type="Gene3D" id="2.60.40.10">
    <property type="entry name" value="Immunoglobulins"/>
    <property type="match status" value="2"/>
</dbReference>
<keyword evidence="1" id="KW-0732">Signal</keyword>
<evidence type="ECO:0000313" key="4">
    <source>
        <dbReference type="Proteomes" id="UP001200313"/>
    </source>
</evidence>
<proteinExistence type="predicted"/>
<sequence>MQKTSLYKRIVTMLLAFVMVLGAFPASQFVVPANAASSEGSPPATITMKRWKIYQRYDSVNMIPARTTPRTFVFNVNGQESPGFCADHGKDINLVEGEEWNTPIPIEEAYTPNGTPYSIAIPLIAAYNNQWTLSKEIDRDYPNLSIDQKRQKLLELTDGFVYYIYDPYETAMATGMVQSALWLIGNDKLTDLTDPAQALMIGHERNCTVKAMRNGQAPAESDLEVAGWVQDAVRNYAEGKYGQWDIYFYKAKANGMQPIVIALPKGIIEDYEGWLKIKKTDMSGKNLSGATFGVFENSGCTGKPLLTFRTEDAEWTYVDVKEWMDDSTKTFYLKETATPPGYVPNGSSYSVTVSATNNKTKETAAAVNGGVAIKNGEPNPPSGEVKKVDPAGNGIGPATFHFKSLTNSVDRDIPCDANGTLLLQWDNPTGENYIAPGEYTVTEKIPPVGFEKTDEVQNLRLWLEDKDGDGLDEPYSSGPIVFQNQPKHKVIIQKVDKTGNGLPGAVFDIYLNGAKIDSATTGPDGTFTYAGADGNGLKSGVYEFIETKAPDGFLLPYIRHQKVIIDTENDEVREHTLTFTNHDYPEIVIQKVSAGTEQPLAGAVFEVKIDETPIGTFGP</sequence>
<gene>
    <name evidence="3" type="ORF">L0P79_04430</name>
</gene>
<feature type="chain" id="PRO_5047055509" description="SpaA-like prealbumin fold domain-containing protein" evidence="1">
    <location>
        <begin position="36"/>
        <end position="619"/>
    </location>
</feature>
<feature type="domain" description="SpaA-like prealbumin fold" evidence="2">
    <location>
        <begin position="274"/>
        <end position="360"/>
    </location>
</feature>
<dbReference type="Proteomes" id="UP001200313">
    <property type="component" value="Unassembled WGS sequence"/>
</dbReference>
<dbReference type="EMBL" id="JAKNJB010000006">
    <property type="protein sequence ID" value="MCG4526321.1"/>
    <property type="molecule type" value="Genomic_DNA"/>
</dbReference>
<organism evidence="3 4">
    <name type="scientific">Intestinimonas massiliensis</name>
    <name type="common">ex Afouda et al. 2020</name>
    <dbReference type="NCBI Taxonomy" id="1673721"/>
    <lineage>
        <taxon>Bacteria</taxon>
        <taxon>Bacillati</taxon>
        <taxon>Bacillota</taxon>
        <taxon>Clostridia</taxon>
        <taxon>Eubacteriales</taxon>
        <taxon>Intestinimonas</taxon>
    </lineage>
</organism>
<evidence type="ECO:0000313" key="3">
    <source>
        <dbReference type="EMBL" id="MCG4526321.1"/>
    </source>
</evidence>
<protein>
    <recommendedName>
        <fullName evidence="2">SpaA-like prealbumin fold domain-containing protein</fullName>
    </recommendedName>
</protein>
<reference evidence="3 4" key="1">
    <citation type="submission" date="2022-01" db="EMBL/GenBank/DDBJ databases">
        <title>Collection of gut derived symbiotic bacterial strains cultured from healthy donors.</title>
        <authorList>
            <person name="Lin H."/>
            <person name="Kohout C."/>
            <person name="Waligurski E."/>
            <person name="Pamer E.G."/>
        </authorList>
    </citation>
    <scope>NUCLEOTIDE SEQUENCE [LARGE SCALE GENOMIC DNA]</scope>
    <source>
        <strain evidence="3 4">DFI.3.7</strain>
    </source>
</reference>
<name>A0ABS9M6A5_9FIRM</name>
<comment type="caution">
    <text evidence="3">The sequence shown here is derived from an EMBL/GenBank/DDBJ whole genome shotgun (WGS) entry which is preliminary data.</text>
</comment>
<evidence type="ECO:0000259" key="2">
    <source>
        <dbReference type="Pfam" id="PF17802"/>
    </source>
</evidence>
<feature type="domain" description="SpaA-like prealbumin fold" evidence="2">
    <location>
        <begin position="489"/>
        <end position="569"/>
    </location>
</feature>
<dbReference type="InterPro" id="IPR013783">
    <property type="entry name" value="Ig-like_fold"/>
</dbReference>
<dbReference type="RefSeq" id="WP_238073357.1">
    <property type="nucleotide sequence ID" value="NZ_JAKNJB010000006.1"/>
</dbReference>